<keyword evidence="3 9" id="KW-0963">Cytoplasm</keyword>
<dbReference type="PRINTS" id="PR00471">
    <property type="entry name" value="ACETATEKNASE"/>
</dbReference>
<evidence type="ECO:0000256" key="1">
    <source>
        <dbReference type="ARBA" id="ARBA00004496"/>
    </source>
</evidence>
<evidence type="ECO:0000313" key="11">
    <source>
        <dbReference type="EMBL" id="MBO8448689.1"/>
    </source>
</evidence>
<evidence type="ECO:0000256" key="7">
    <source>
        <dbReference type="ARBA" id="ARBA00022840"/>
    </source>
</evidence>
<evidence type="ECO:0000256" key="6">
    <source>
        <dbReference type="ARBA" id="ARBA00022777"/>
    </source>
</evidence>
<dbReference type="InterPro" id="IPR011245">
    <property type="entry name" value="Butyrate_kin"/>
</dbReference>
<keyword evidence="5 9" id="KW-0547">Nucleotide-binding</keyword>
<dbReference type="PANTHER" id="PTHR21060">
    <property type="entry name" value="ACETATE KINASE"/>
    <property type="match status" value="1"/>
</dbReference>
<dbReference type="GO" id="GO:0005737">
    <property type="term" value="C:cytoplasm"/>
    <property type="evidence" value="ECO:0007669"/>
    <property type="project" value="UniProtKB-SubCell"/>
</dbReference>
<evidence type="ECO:0000256" key="2">
    <source>
        <dbReference type="ARBA" id="ARBA00008748"/>
    </source>
</evidence>
<keyword evidence="6 9" id="KW-0418">Kinase</keyword>
<reference evidence="11" key="1">
    <citation type="submission" date="2020-10" db="EMBL/GenBank/DDBJ databases">
        <authorList>
            <person name="Gilroy R."/>
        </authorList>
    </citation>
    <scope>NUCLEOTIDE SEQUENCE</scope>
    <source>
        <strain evidence="11">20514</strain>
    </source>
</reference>
<sequence>MSGRILAINTGSTSTKLGYYDSGNKVFEENIFHSTERLSRYNSVMEQGHLRLVTITEFLLSKGIRLVDIDLVMARSGLVTPMETGVYEITEVLEDALRACRNGVHACNLSGLLACDIAVLVNDARKEAGIPEVCRAYMADPPMADEMLPEAKVGGIPEFTRRPLCHALNSRAVVRHYAGSKGLKQKDVTAIVAHIGGGTSVTLHRGGRIIDTNDALGGDGPLSTERAGTVPAFPLVEMCFSGKYTKDEIKKKLVGHGGAVSYFGTNDFRSVVAMADAGDSHARLFLEGFCLSVAKYIASLAADVCGQVDVIILTGGIAHNAPLMKKISRRVSFIAPVEVYPGGNEMDSLAENGYAVLSGKAEIKYYDPHAQEKRSLSGSDWL</sequence>
<name>A0A9D9EP47_9BACT</name>
<dbReference type="CDD" id="cd24011">
    <property type="entry name" value="ASKHA_NBD_BK"/>
    <property type="match status" value="1"/>
</dbReference>
<dbReference type="EMBL" id="JADIMQ010000078">
    <property type="protein sequence ID" value="MBO8448689.1"/>
    <property type="molecule type" value="Genomic_DNA"/>
</dbReference>
<dbReference type="InterPro" id="IPR023865">
    <property type="entry name" value="Aliphatic_acid_kinase_CS"/>
</dbReference>
<dbReference type="InterPro" id="IPR043129">
    <property type="entry name" value="ATPase_NBD"/>
</dbReference>
<comment type="subcellular location">
    <subcellularLocation>
        <location evidence="1 9">Cytoplasm</location>
    </subcellularLocation>
</comment>
<dbReference type="GO" id="GO:0047761">
    <property type="term" value="F:butyrate kinase activity"/>
    <property type="evidence" value="ECO:0007669"/>
    <property type="project" value="UniProtKB-UniRule"/>
</dbReference>
<dbReference type="NCBIfam" id="NF002834">
    <property type="entry name" value="PRK03011.1-5"/>
    <property type="match status" value="1"/>
</dbReference>
<dbReference type="HAMAP" id="MF_00542">
    <property type="entry name" value="Butyrate_kinase"/>
    <property type="match status" value="1"/>
</dbReference>
<organism evidence="11 12">
    <name type="scientific">Candidatus Cryptobacteroides merdigallinarum</name>
    <dbReference type="NCBI Taxonomy" id="2840770"/>
    <lineage>
        <taxon>Bacteria</taxon>
        <taxon>Pseudomonadati</taxon>
        <taxon>Bacteroidota</taxon>
        <taxon>Bacteroidia</taxon>
        <taxon>Bacteroidales</taxon>
        <taxon>Candidatus Cryptobacteroides</taxon>
    </lineage>
</organism>
<accession>A0A9D9EP47</accession>
<keyword evidence="4 9" id="KW-0808">Transferase</keyword>
<dbReference type="NCBIfam" id="TIGR02707">
    <property type="entry name" value="butyr_kinase"/>
    <property type="match status" value="1"/>
</dbReference>
<evidence type="ECO:0000313" key="12">
    <source>
        <dbReference type="Proteomes" id="UP000810252"/>
    </source>
</evidence>
<dbReference type="GO" id="GO:0008776">
    <property type="term" value="F:acetate kinase activity"/>
    <property type="evidence" value="ECO:0007669"/>
    <property type="project" value="TreeGrafter"/>
</dbReference>
<dbReference type="PROSITE" id="PS01075">
    <property type="entry name" value="ACETATE_KINASE_1"/>
    <property type="match status" value="1"/>
</dbReference>
<dbReference type="GO" id="GO:0006083">
    <property type="term" value="P:acetate metabolic process"/>
    <property type="evidence" value="ECO:0007669"/>
    <property type="project" value="TreeGrafter"/>
</dbReference>
<evidence type="ECO:0000256" key="5">
    <source>
        <dbReference type="ARBA" id="ARBA00022741"/>
    </source>
</evidence>
<dbReference type="GO" id="GO:0005524">
    <property type="term" value="F:ATP binding"/>
    <property type="evidence" value="ECO:0007669"/>
    <property type="project" value="UniProtKB-KW"/>
</dbReference>
<evidence type="ECO:0000256" key="3">
    <source>
        <dbReference type="ARBA" id="ARBA00022490"/>
    </source>
</evidence>
<dbReference type="Pfam" id="PF00871">
    <property type="entry name" value="Acetate_kinase"/>
    <property type="match status" value="1"/>
</dbReference>
<protein>
    <recommendedName>
        <fullName evidence="9">Probable butyrate kinase</fullName>
        <shortName evidence="9">BK</shortName>
        <ecNumber evidence="9">2.7.2.7</ecNumber>
    </recommendedName>
    <alternativeName>
        <fullName evidence="9">Branched-chain carboxylic acid kinase</fullName>
    </alternativeName>
</protein>
<dbReference type="EC" id="2.7.2.7" evidence="9"/>
<evidence type="ECO:0000256" key="8">
    <source>
        <dbReference type="ARBA" id="ARBA00048596"/>
    </source>
</evidence>
<dbReference type="Gene3D" id="3.30.420.40">
    <property type="match status" value="2"/>
</dbReference>
<dbReference type="Proteomes" id="UP000810252">
    <property type="component" value="Unassembled WGS sequence"/>
</dbReference>
<evidence type="ECO:0000256" key="10">
    <source>
        <dbReference type="RuleBase" id="RU003835"/>
    </source>
</evidence>
<evidence type="ECO:0000256" key="9">
    <source>
        <dbReference type="HAMAP-Rule" id="MF_00542"/>
    </source>
</evidence>
<comment type="similarity">
    <text evidence="2 9 10">Belongs to the acetokinase family.</text>
</comment>
<dbReference type="PIRSF" id="PIRSF036458">
    <property type="entry name" value="Butyrate_kin"/>
    <property type="match status" value="1"/>
</dbReference>
<comment type="catalytic activity">
    <reaction evidence="8 9">
        <text>butanoate + ATP = butanoyl phosphate + ADP</text>
        <dbReference type="Rhea" id="RHEA:13585"/>
        <dbReference type="ChEBI" id="CHEBI:17968"/>
        <dbReference type="ChEBI" id="CHEBI:30616"/>
        <dbReference type="ChEBI" id="CHEBI:58079"/>
        <dbReference type="ChEBI" id="CHEBI:456216"/>
        <dbReference type="EC" id="2.7.2.7"/>
    </reaction>
</comment>
<dbReference type="AlphaFoldDB" id="A0A9D9EP47"/>
<gene>
    <name evidence="9 11" type="primary">buk</name>
    <name evidence="11" type="ORF">IAC29_05395</name>
</gene>
<reference evidence="11" key="2">
    <citation type="journal article" date="2021" name="PeerJ">
        <title>Extensive microbial diversity within the chicken gut microbiome revealed by metagenomics and culture.</title>
        <authorList>
            <person name="Gilroy R."/>
            <person name="Ravi A."/>
            <person name="Getino M."/>
            <person name="Pursley I."/>
            <person name="Horton D.L."/>
            <person name="Alikhan N.F."/>
            <person name="Baker D."/>
            <person name="Gharbi K."/>
            <person name="Hall N."/>
            <person name="Watson M."/>
            <person name="Adriaenssens E.M."/>
            <person name="Foster-Nyarko E."/>
            <person name="Jarju S."/>
            <person name="Secka A."/>
            <person name="Antonio M."/>
            <person name="Oren A."/>
            <person name="Chaudhuri R.R."/>
            <person name="La Ragione R."/>
            <person name="Hildebrand F."/>
            <person name="Pallen M.J."/>
        </authorList>
    </citation>
    <scope>NUCLEOTIDE SEQUENCE</scope>
    <source>
        <strain evidence="11">20514</strain>
    </source>
</reference>
<dbReference type="PANTHER" id="PTHR21060:SF3">
    <property type="entry name" value="BUTYRATE KINASE 2-RELATED"/>
    <property type="match status" value="1"/>
</dbReference>
<keyword evidence="7 9" id="KW-0067">ATP-binding</keyword>
<dbReference type="InterPro" id="IPR000890">
    <property type="entry name" value="Aliphatic_acid_kin_short-chain"/>
</dbReference>
<evidence type="ECO:0000256" key="4">
    <source>
        <dbReference type="ARBA" id="ARBA00022679"/>
    </source>
</evidence>
<comment type="caution">
    <text evidence="11">The sequence shown here is derived from an EMBL/GenBank/DDBJ whole genome shotgun (WGS) entry which is preliminary data.</text>
</comment>
<dbReference type="SUPFAM" id="SSF53067">
    <property type="entry name" value="Actin-like ATPase domain"/>
    <property type="match status" value="2"/>
</dbReference>
<proteinExistence type="inferred from homology"/>